<protein>
    <submittedName>
        <fullName evidence="4">Lipoprotein LpqH</fullName>
    </submittedName>
</protein>
<organism evidence="4 5">
    <name type="scientific">Tsukamurella soli</name>
    <dbReference type="NCBI Taxonomy" id="644556"/>
    <lineage>
        <taxon>Bacteria</taxon>
        <taxon>Bacillati</taxon>
        <taxon>Actinomycetota</taxon>
        <taxon>Actinomycetes</taxon>
        <taxon>Mycobacteriales</taxon>
        <taxon>Tsukamurellaceae</taxon>
        <taxon>Tsukamurella</taxon>
    </lineage>
</organism>
<dbReference type="PROSITE" id="PS51257">
    <property type="entry name" value="PROKAR_LIPOPROTEIN"/>
    <property type="match status" value="1"/>
</dbReference>
<dbReference type="Proteomes" id="UP001500635">
    <property type="component" value="Unassembled WGS sequence"/>
</dbReference>
<keyword evidence="2" id="KW-0472">Membrane</keyword>
<keyword evidence="5" id="KW-1185">Reference proteome</keyword>
<keyword evidence="1" id="KW-1003">Cell membrane</keyword>
<gene>
    <name evidence="4" type="primary">lpqH</name>
    <name evidence="4" type="ORF">GCM10023147_15470</name>
</gene>
<comment type="caution">
    <text evidence="4">The sequence shown here is derived from an EMBL/GenBank/DDBJ whole genome shotgun (WGS) entry which is preliminary data.</text>
</comment>
<keyword evidence="4" id="KW-0449">Lipoprotein</keyword>
<sequence>MKTTRIAATALAATVLAGVTAACTTPNTDSSTVVEVDGKKLDGAEFQNAGCARAGNTLTIGSGSVQELKGVAATIEDGNPPTVTALGIMVDGSPLTVTNALGVKLGSATVTRAGNRYTISGTGQGITGSKSFRIEITCG</sequence>
<evidence type="ECO:0000313" key="4">
    <source>
        <dbReference type="EMBL" id="GAA4389120.1"/>
    </source>
</evidence>
<feature type="signal peptide" evidence="3">
    <location>
        <begin position="1"/>
        <end position="21"/>
    </location>
</feature>
<feature type="chain" id="PRO_5045905401" evidence="3">
    <location>
        <begin position="22"/>
        <end position="139"/>
    </location>
</feature>
<dbReference type="Pfam" id="PF05481">
    <property type="entry name" value="Myco_19_kDa"/>
    <property type="match status" value="1"/>
</dbReference>
<proteinExistence type="predicted"/>
<dbReference type="InterPro" id="IPR008691">
    <property type="entry name" value="LpqH"/>
</dbReference>
<evidence type="ECO:0000256" key="1">
    <source>
        <dbReference type="ARBA" id="ARBA00022475"/>
    </source>
</evidence>
<name>A0ABP8JDG4_9ACTN</name>
<accession>A0ABP8JDG4</accession>
<dbReference type="EMBL" id="BAABFR010000017">
    <property type="protein sequence ID" value="GAA4389120.1"/>
    <property type="molecule type" value="Genomic_DNA"/>
</dbReference>
<evidence type="ECO:0000256" key="2">
    <source>
        <dbReference type="ARBA" id="ARBA00023136"/>
    </source>
</evidence>
<reference evidence="5" key="1">
    <citation type="journal article" date="2019" name="Int. J. Syst. Evol. Microbiol.">
        <title>The Global Catalogue of Microorganisms (GCM) 10K type strain sequencing project: providing services to taxonomists for standard genome sequencing and annotation.</title>
        <authorList>
            <consortium name="The Broad Institute Genomics Platform"/>
            <consortium name="The Broad Institute Genome Sequencing Center for Infectious Disease"/>
            <person name="Wu L."/>
            <person name="Ma J."/>
        </authorList>
    </citation>
    <scope>NUCLEOTIDE SEQUENCE [LARGE SCALE GENOMIC DNA]</scope>
    <source>
        <strain evidence="5">JCM 17688</strain>
    </source>
</reference>
<evidence type="ECO:0000256" key="3">
    <source>
        <dbReference type="SAM" id="SignalP"/>
    </source>
</evidence>
<keyword evidence="3" id="KW-0732">Signal</keyword>
<dbReference type="RefSeq" id="WP_344993262.1">
    <property type="nucleotide sequence ID" value="NZ_BAABFR010000017.1"/>
</dbReference>
<evidence type="ECO:0000313" key="5">
    <source>
        <dbReference type="Proteomes" id="UP001500635"/>
    </source>
</evidence>